<proteinExistence type="predicted"/>
<dbReference type="EMBL" id="JAOWRF010000192">
    <property type="protein sequence ID" value="MCV3214396.1"/>
    <property type="molecule type" value="Genomic_DNA"/>
</dbReference>
<dbReference type="RefSeq" id="WP_263745971.1">
    <property type="nucleotide sequence ID" value="NZ_JAOWRF010000192.1"/>
</dbReference>
<gene>
    <name evidence="2" type="ORF">OGM63_12885</name>
</gene>
<evidence type="ECO:0000313" key="3">
    <source>
        <dbReference type="Proteomes" id="UP001526143"/>
    </source>
</evidence>
<evidence type="ECO:0000313" key="2">
    <source>
        <dbReference type="EMBL" id="MCV3214396.1"/>
    </source>
</evidence>
<feature type="region of interest" description="Disordered" evidence="1">
    <location>
        <begin position="588"/>
        <end position="608"/>
    </location>
</feature>
<feature type="compositionally biased region" description="Acidic residues" evidence="1">
    <location>
        <begin position="598"/>
        <end position="608"/>
    </location>
</feature>
<organism evidence="2 3">
    <name type="scientific">Plectonema radiosum NIES-515</name>
    <dbReference type="NCBI Taxonomy" id="2986073"/>
    <lineage>
        <taxon>Bacteria</taxon>
        <taxon>Bacillati</taxon>
        <taxon>Cyanobacteriota</taxon>
        <taxon>Cyanophyceae</taxon>
        <taxon>Oscillatoriophycideae</taxon>
        <taxon>Oscillatoriales</taxon>
        <taxon>Microcoleaceae</taxon>
        <taxon>Plectonema</taxon>
    </lineage>
</organism>
<sequence length="608" mass="69557">MIERLFITKNYSNYADTFFMLGLAHLAEYALKITKQKSAIQLIDKGTAYIIQFKKPINLEAIIKLVAYSDPFPPVKGQKTDTSKIPAEITPFDTVEQTQTRKVYRDFLFQHRGKIENAEETPKPPDSRTQNGVFLTQMRCDRNHNDLWLGSWELRDNYGALLAALFQGFSQENAGVKQVADLFHKATGCKLPSMGSAVKVYLPTSVQGVNRVKADHNKEDSQKADWLNLWLIATGLFHFAIAERVKISDRVFDWRVFALQPQDISLSKYRDILKKLLVHNPPVGGHGTARFDAELILRFCQELLNHHQALENRETEEQEDDFDIWDKPVNYFVSNFAGTNFGSKGQVYGVKELFSLGLPAWIHPHHSNELHDYQNILEEHLKVVRSLSIDEGNSELLAAYRDFITGNDLYQFFRFQVTYADYVTKKLADVNSRIVLFSKQGIDLMVRNLNTKLRQNDQDWKLTEITEDPGFLNLAKAINSATVYAGTIRDKDGKSKETGWERIYGLAQRLTAQSGSKKDFIIEISSFLATYENENLRIDDELRKQNKPRRIWTTKDDLDRLINLIDKYGSSLIANLLIAYGYAKGWGKGKNTDTTDKEPDETDETEAA</sequence>
<protein>
    <submittedName>
        <fullName evidence="2">Uncharacterized protein</fullName>
    </submittedName>
</protein>
<comment type="caution">
    <text evidence="2">The sequence shown here is derived from an EMBL/GenBank/DDBJ whole genome shotgun (WGS) entry which is preliminary data.</text>
</comment>
<name>A0ABT3AZ41_9CYAN</name>
<evidence type="ECO:0000256" key="1">
    <source>
        <dbReference type="SAM" id="MobiDB-lite"/>
    </source>
</evidence>
<accession>A0ABT3AZ41</accession>
<dbReference type="Proteomes" id="UP001526143">
    <property type="component" value="Unassembled WGS sequence"/>
</dbReference>
<reference evidence="2 3" key="1">
    <citation type="submission" date="2022-10" db="EMBL/GenBank/DDBJ databases">
        <title>Identification of biosynthetic pathway for the production of the potent trypsin inhibitor radiosumin.</title>
        <authorList>
            <person name="Fewer D.P."/>
            <person name="Delbaje E."/>
            <person name="Ouyang X."/>
            <person name="Agostino P.D."/>
            <person name="Wahlsten M."/>
            <person name="Jokela J."/>
            <person name="Permi P."/>
            <person name="Haapaniemi E."/>
            <person name="Koistinen H."/>
        </authorList>
    </citation>
    <scope>NUCLEOTIDE SEQUENCE [LARGE SCALE GENOMIC DNA]</scope>
    <source>
        <strain evidence="2 3">NIES-515</strain>
    </source>
</reference>
<keyword evidence="3" id="KW-1185">Reference proteome</keyword>